<dbReference type="InterPro" id="IPR030456">
    <property type="entry name" value="TF_fork_head_CS_2"/>
</dbReference>
<name>A0AAD9MAR6_9PEZI</name>
<dbReference type="Pfam" id="PF00250">
    <property type="entry name" value="Forkhead"/>
    <property type="match status" value="1"/>
</dbReference>
<dbReference type="EMBL" id="JAQQPM010000003">
    <property type="protein sequence ID" value="KAK2069257.1"/>
    <property type="molecule type" value="Genomic_DNA"/>
</dbReference>
<evidence type="ECO:0000256" key="3">
    <source>
        <dbReference type="ARBA" id="ARBA00023242"/>
    </source>
</evidence>
<sequence length="320" mass="35983">MARQARFGPSEPLHIYQDDFYENSAPMISHATMPPAPQTHRRPLQSANGNVILNPPAVSGVKISPFKSDMQTGSQLMPLSAPGNRLNMMSMMPPSMMPPSMMPPNHMSHPTDNLEKKQPVMSKFRTGGHKAGSECGMPKYYNKENMHPVLYPAPLGMAFYPQPEEYVGRSSGKRSLLEAAPIKELRPAKKMRLDEQVLPAPDSFPLIFDDGTKPGHSYATLIGMAILRSPQRRLTLAQIYKWISDTYSFYNPNDAGWQNSIRHNLSLNKNFVKQERPKDDPGKGNYWAIEQGAEHLFMKEKPTRKTVNSPENVSVIIRLL</sequence>
<dbReference type="CDD" id="cd00059">
    <property type="entry name" value="FH_FOX"/>
    <property type="match status" value="1"/>
</dbReference>
<feature type="DNA-binding region" description="Fork-head" evidence="4">
    <location>
        <begin position="213"/>
        <end position="307"/>
    </location>
</feature>
<evidence type="ECO:0000256" key="2">
    <source>
        <dbReference type="ARBA" id="ARBA00023125"/>
    </source>
</evidence>
<dbReference type="PANTHER" id="PTHR11829:SF343">
    <property type="entry name" value="FORK-HEAD DOMAIN-CONTAINING PROTEIN"/>
    <property type="match status" value="1"/>
</dbReference>
<reference evidence="6" key="1">
    <citation type="journal article" date="2023" name="Mol. Plant Microbe Interact.">
        <title>Elucidating the Obligate Nature and Biological Capacity of an Invasive Fungal Corn Pathogen.</title>
        <authorList>
            <person name="MacCready J.S."/>
            <person name="Roggenkamp E.M."/>
            <person name="Gdanetz K."/>
            <person name="Chilvers M.I."/>
        </authorList>
    </citation>
    <scope>NUCLEOTIDE SEQUENCE</scope>
    <source>
        <strain evidence="6">PM02</strain>
    </source>
</reference>
<feature type="domain" description="Fork-head" evidence="5">
    <location>
        <begin position="213"/>
        <end position="307"/>
    </location>
</feature>
<evidence type="ECO:0000256" key="1">
    <source>
        <dbReference type="ARBA" id="ARBA00004123"/>
    </source>
</evidence>
<dbReference type="InterPro" id="IPR001766">
    <property type="entry name" value="Fork_head_dom"/>
</dbReference>
<dbReference type="AlphaFoldDB" id="A0AAD9MAR6"/>
<dbReference type="PANTHER" id="PTHR11829">
    <property type="entry name" value="FORKHEAD BOX PROTEIN"/>
    <property type="match status" value="1"/>
</dbReference>
<evidence type="ECO:0000256" key="4">
    <source>
        <dbReference type="PROSITE-ProRule" id="PRU00089"/>
    </source>
</evidence>
<dbReference type="PROSITE" id="PS00658">
    <property type="entry name" value="FORK_HEAD_2"/>
    <property type="match status" value="1"/>
</dbReference>
<dbReference type="InterPro" id="IPR036388">
    <property type="entry name" value="WH-like_DNA-bd_sf"/>
</dbReference>
<evidence type="ECO:0000259" key="5">
    <source>
        <dbReference type="PROSITE" id="PS50039"/>
    </source>
</evidence>
<proteinExistence type="predicted"/>
<keyword evidence="7" id="KW-1185">Reference proteome</keyword>
<evidence type="ECO:0000313" key="7">
    <source>
        <dbReference type="Proteomes" id="UP001217918"/>
    </source>
</evidence>
<dbReference type="SMART" id="SM00339">
    <property type="entry name" value="FH"/>
    <property type="match status" value="1"/>
</dbReference>
<dbReference type="InterPro" id="IPR036390">
    <property type="entry name" value="WH_DNA-bd_sf"/>
</dbReference>
<evidence type="ECO:0000313" key="6">
    <source>
        <dbReference type="EMBL" id="KAK2069257.1"/>
    </source>
</evidence>
<dbReference type="FunFam" id="1.10.10.10:FF:000260">
    <property type="entry name" value="Forkhead transcription factor (Sep1)"/>
    <property type="match status" value="1"/>
</dbReference>
<dbReference type="GO" id="GO:0001228">
    <property type="term" value="F:DNA-binding transcription activator activity, RNA polymerase II-specific"/>
    <property type="evidence" value="ECO:0007669"/>
    <property type="project" value="UniProtKB-ARBA"/>
</dbReference>
<accession>A0AAD9MAR6</accession>
<dbReference type="SUPFAM" id="SSF46785">
    <property type="entry name" value="Winged helix' DNA-binding domain"/>
    <property type="match status" value="1"/>
</dbReference>
<dbReference type="GO" id="GO:0005634">
    <property type="term" value="C:nucleus"/>
    <property type="evidence" value="ECO:0007669"/>
    <property type="project" value="UniProtKB-SubCell"/>
</dbReference>
<dbReference type="PROSITE" id="PS50039">
    <property type="entry name" value="FORK_HEAD_3"/>
    <property type="match status" value="1"/>
</dbReference>
<dbReference type="InterPro" id="IPR050211">
    <property type="entry name" value="FOX_domain-containing"/>
</dbReference>
<comment type="subcellular location">
    <subcellularLocation>
        <location evidence="1 4">Nucleus</location>
    </subcellularLocation>
</comment>
<dbReference type="GO" id="GO:0000978">
    <property type="term" value="F:RNA polymerase II cis-regulatory region sequence-specific DNA binding"/>
    <property type="evidence" value="ECO:0007669"/>
    <property type="project" value="UniProtKB-ARBA"/>
</dbReference>
<comment type="caution">
    <text evidence="6">The sequence shown here is derived from an EMBL/GenBank/DDBJ whole genome shotgun (WGS) entry which is preliminary data.</text>
</comment>
<organism evidence="6 7">
    <name type="scientific">Phyllachora maydis</name>
    <dbReference type="NCBI Taxonomy" id="1825666"/>
    <lineage>
        <taxon>Eukaryota</taxon>
        <taxon>Fungi</taxon>
        <taxon>Dikarya</taxon>
        <taxon>Ascomycota</taxon>
        <taxon>Pezizomycotina</taxon>
        <taxon>Sordariomycetes</taxon>
        <taxon>Sordariomycetidae</taxon>
        <taxon>Phyllachorales</taxon>
        <taxon>Phyllachoraceae</taxon>
        <taxon>Phyllachora</taxon>
    </lineage>
</organism>
<dbReference type="PRINTS" id="PR00053">
    <property type="entry name" value="FORKHEAD"/>
</dbReference>
<protein>
    <recommendedName>
        <fullName evidence="5">Fork-head domain-containing protein</fullName>
    </recommendedName>
</protein>
<gene>
    <name evidence="6" type="ORF">P8C59_003854</name>
</gene>
<dbReference type="Proteomes" id="UP001217918">
    <property type="component" value="Unassembled WGS sequence"/>
</dbReference>
<dbReference type="Gene3D" id="1.10.10.10">
    <property type="entry name" value="Winged helix-like DNA-binding domain superfamily/Winged helix DNA-binding domain"/>
    <property type="match status" value="1"/>
</dbReference>
<keyword evidence="2 4" id="KW-0238">DNA-binding</keyword>
<keyword evidence="3 4" id="KW-0539">Nucleus</keyword>